<protein>
    <recommendedName>
        <fullName evidence="2">Proline-tRNA ligase class II C-terminal domain-containing protein</fullName>
    </recommendedName>
</protein>
<feature type="domain" description="Proline-tRNA ligase class II C-terminal" evidence="2">
    <location>
        <begin position="92"/>
        <end position="140"/>
    </location>
</feature>
<dbReference type="GO" id="GO:0005524">
    <property type="term" value="F:ATP binding"/>
    <property type="evidence" value="ECO:0007669"/>
    <property type="project" value="InterPro"/>
</dbReference>
<dbReference type="STRING" id="81985.R0GNF1"/>
<keyword evidence="4" id="KW-1185">Reference proteome</keyword>
<accession>R0GNF1</accession>
<dbReference type="InterPro" id="IPR017449">
    <property type="entry name" value="Pro-tRNA_synth_II"/>
</dbReference>
<dbReference type="GO" id="GO:0005737">
    <property type="term" value="C:cytoplasm"/>
    <property type="evidence" value="ECO:0007669"/>
    <property type="project" value="InterPro"/>
</dbReference>
<dbReference type="PANTHER" id="PTHR43382:SF2">
    <property type="entry name" value="BIFUNCTIONAL GLUTAMATE_PROLINE--TRNA LIGASE"/>
    <property type="match status" value="1"/>
</dbReference>
<keyword evidence="1" id="KW-0648">Protein biosynthesis</keyword>
<dbReference type="InterPro" id="IPR016061">
    <property type="entry name" value="Pro-tRNA_ligase_II_C"/>
</dbReference>
<dbReference type="Proteomes" id="UP000029121">
    <property type="component" value="Unassembled WGS sequence"/>
</dbReference>
<reference evidence="4" key="1">
    <citation type="journal article" date="2013" name="Nat. Genet.">
        <title>The Capsella rubella genome and the genomic consequences of rapid mating system evolution.</title>
        <authorList>
            <person name="Slotte T."/>
            <person name="Hazzouri K.M."/>
            <person name="Agren J.A."/>
            <person name="Koenig D."/>
            <person name="Maumus F."/>
            <person name="Guo Y.L."/>
            <person name="Steige K."/>
            <person name="Platts A.E."/>
            <person name="Escobar J.S."/>
            <person name="Newman L.K."/>
            <person name="Wang W."/>
            <person name="Mandakova T."/>
            <person name="Vello E."/>
            <person name="Smith L.M."/>
            <person name="Henz S.R."/>
            <person name="Steffen J."/>
            <person name="Takuno S."/>
            <person name="Brandvain Y."/>
            <person name="Coop G."/>
            <person name="Andolfatto P."/>
            <person name="Hu T.T."/>
            <person name="Blanchette M."/>
            <person name="Clark R.M."/>
            <person name="Quesneville H."/>
            <person name="Nordborg M."/>
            <person name="Gaut B.S."/>
            <person name="Lysak M.A."/>
            <person name="Jenkins J."/>
            <person name="Grimwood J."/>
            <person name="Chapman J."/>
            <person name="Prochnik S."/>
            <person name="Shu S."/>
            <person name="Rokhsar D."/>
            <person name="Schmutz J."/>
            <person name="Weigel D."/>
            <person name="Wright S.I."/>
        </authorList>
    </citation>
    <scope>NUCLEOTIDE SEQUENCE [LARGE SCALE GENOMIC DNA]</scope>
    <source>
        <strain evidence="4">cv. Monte Gargano</strain>
    </source>
</reference>
<dbReference type="GO" id="GO:0006433">
    <property type="term" value="P:prolyl-tRNA aminoacylation"/>
    <property type="evidence" value="ECO:0007669"/>
    <property type="project" value="InterPro"/>
</dbReference>
<organism evidence="3 4">
    <name type="scientific">Capsella rubella</name>
    <dbReference type="NCBI Taxonomy" id="81985"/>
    <lineage>
        <taxon>Eukaryota</taxon>
        <taxon>Viridiplantae</taxon>
        <taxon>Streptophyta</taxon>
        <taxon>Embryophyta</taxon>
        <taxon>Tracheophyta</taxon>
        <taxon>Spermatophyta</taxon>
        <taxon>Magnoliopsida</taxon>
        <taxon>eudicotyledons</taxon>
        <taxon>Gunneridae</taxon>
        <taxon>Pentapetalae</taxon>
        <taxon>rosids</taxon>
        <taxon>malvids</taxon>
        <taxon>Brassicales</taxon>
        <taxon>Brassicaceae</taxon>
        <taxon>Camelineae</taxon>
        <taxon>Capsella</taxon>
    </lineage>
</organism>
<proteinExistence type="predicted"/>
<dbReference type="eggNOG" id="KOG4163">
    <property type="taxonomic scope" value="Eukaryota"/>
</dbReference>
<dbReference type="PANTHER" id="PTHR43382">
    <property type="entry name" value="PROLYL-TRNA SYNTHETASE"/>
    <property type="match status" value="1"/>
</dbReference>
<dbReference type="AlphaFoldDB" id="R0GNF1"/>
<name>R0GNF1_9BRAS</name>
<evidence type="ECO:0000313" key="4">
    <source>
        <dbReference type="Proteomes" id="UP000029121"/>
    </source>
</evidence>
<dbReference type="SUPFAM" id="SSF64586">
    <property type="entry name" value="C-terminal domain of ProRS"/>
    <property type="match status" value="1"/>
</dbReference>
<dbReference type="Pfam" id="PF09180">
    <property type="entry name" value="ProRS-C_1"/>
    <property type="match status" value="1"/>
</dbReference>
<evidence type="ECO:0000313" key="3">
    <source>
        <dbReference type="EMBL" id="EOA12713.1"/>
    </source>
</evidence>
<sequence>MLLMTNYFVMLVKLLNPPCARLESVLKQIPTTTTVFLRLEVRIVRRETGAKMDVKRGDMIEQVKELLEKIQRNLYDVANEKVEECTQKVETWDEFVGALSQNKLILAPWCDHVEVEKDVKKRTRSEETGAGGAKTLCILPLSSLN</sequence>
<dbReference type="EMBL" id="KB870812">
    <property type="protein sequence ID" value="EOA12713.1"/>
    <property type="molecule type" value="Genomic_DNA"/>
</dbReference>
<dbReference type="InterPro" id="IPR004499">
    <property type="entry name" value="Pro-tRNA-ligase_IIa_arc-type"/>
</dbReference>
<evidence type="ECO:0000256" key="1">
    <source>
        <dbReference type="ARBA" id="ARBA00022917"/>
    </source>
</evidence>
<dbReference type="GO" id="GO:0004827">
    <property type="term" value="F:proline-tRNA ligase activity"/>
    <property type="evidence" value="ECO:0007669"/>
    <property type="project" value="InterPro"/>
</dbReference>
<dbReference type="GO" id="GO:0017101">
    <property type="term" value="C:aminoacyl-tRNA synthetase multienzyme complex"/>
    <property type="evidence" value="ECO:0007669"/>
    <property type="project" value="TreeGrafter"/>
</dbReference>
<dbReference type="Gene3D" id="3.30.110.30">
    <property type="entry name" value="C-terminal domain of ProRS"/>
    <property type="match status" value="1"/>
</dbReference>
<evidence type="ECO:0000259" key="2">
    <source>
        <dbReference type="Pfam" id="PF09180"/>
    </source>
</evidence>
<gene>
    <name evidence="3" type="ORF">CARUB_v10028068mg</name>
</gene>